<keyword evidence="2" id="KW-1133">Transmembrane helix</keyword>
<dbReference type="OrthoDB" id="2791511at2759"/>
<keyword evidence="2" id="KW-0472">Membrane</keyword>
<evidence type="ECO:0000256" key="1">
    <source>
        <dbReference type="SAM" id="MobiDB-lite"/>
    </source>
</evidence>
<reference evidence="3 4" key="1">
    <citation type="submission" date="2020-01" db="EMBL/GenBank/DDBJ databases">
        <authorList>
            <person name="Gupta K D."/>
        </authorList>
    </citation>
    <scope>NUCLEOTIDE SEQUENCE [LARGE SCALE GENOMIC DNA]</scope>
</reference>
<dbReference type="Proteomes" id="UP000467700">
    <property type="component" value="Unassembled WGS sequence"/>
</dbReference>
<gene>
    <name evidence="3" type="ORF">AAE3_LOCUS7493</name>
</gene>
<feature type="transmembrane region" description="Helical" evidence="2">
    <location>
        <begin position="69"/>
        <end position="90"/>
    </location>
</feature>
<comment type="caution">
    <text evidence="3">The sequence shown here is derived from an EMBL/GenBank/DDBJ whole genome shotgun (WGS) entry which is preliminary data.</text>
</comment>
<feature type="region of interest" description="Disordered" evidence="1">
    <location>
        <begin position="170"/>
        <end position="206"/>
    </location>
</feature>
<evidence type="ECO:0000313" key="3">
    <source>
        <dbReference type="EMBL" id="CAA7265237.1"/>
    </source>
</evidence>
<proteinExistence type="predicted"/>
<organism evidence="3 4">
    <name type="scientific">Cyclocybe aegerita</name>
    <name type="common">Black poplar mushroom</name>
    <name type="synonym">Agrocybe aegerita</name>
    <dbReference type="NCBI Taxonomy" id="1973307"/>
    <lineage>
        <taxon>Eukaryota</taxon>
        <taxon>Fungi</taxon>
        <taxon>Dikarya</taxon>
        <taxon>Basidiomycota</taxon>
        <taxon>Agaricomycotina</taxon>
        <taxon>Agaricomycetes</taxon>
        <taxon>Agaricomycetidae</taxon>
        <taxon>Agaricales</taxon>
        <taxon>Agaricineae</taxon>
        <taxon>Bolbitiaceae</taxon>
        <taxon>Cyclocybe</taxon>
    </lineage>
</organism>
<keyword evidence="2" id="KW-0812">Transmembrane</keyword>
<keyword evidence="4" id="KW-1185">Reference proteome</keyword>
<evidence type="ECO:0000313" key="4">
    <source>
        <dbReference type="Proteomes" id="UP000467700"/>
    </source>
</evidence>
<dbReference type="EMBL" id="CACVBS010000047">
    <property type="protein sequence ID" value="CAA7265237.1"/>
    <property type="molecule type" value="Genomic_DNA"/>
</dbReference>
<feature type="region of interest" description="Disordered" evidence="1">
    <location>
        <begin position="122"/>
        <end position="146"/>
    </location>
</feature>
<feature type="region of interest" description="Disordered" evidence="1">
    <location>
        <begin position="234"/>
        <end position="260"/>
    </location>
</feature>
<evidence type="ECO:0008006" key="5">
    <source>
        <dbReference type="Google" id="ProtNLM"/>
    </source>
</evidence>
<accession>A0A8S0WLB1</accession>
<protein>
    <recommendedName>
        <fullName evidence="5">Transmembrane protein</fullName>
    </recommendedName>
</protein>
<name>A0A8S0WLB1_CYCAE</name>
<evidence type="ECO:0000256" key="2">
    <source>
        <dbReference type="SAM" id="Phobius"/>
    </source>
</evidence>
<dbReference type="AlphaFoldDB" id="A0A8S0WLB1"/>
<feature type="compositionally biased region" description="Low complexity" evidence="1">
    <location>
        <begin position="123"/>
        <end position="142"/>
    </location>
</feature>
<sequence length="260" mass="28100">MLPLVTRLSEQPPFPQPTTTVVVPVAEGPSSSSTMMLVQLPAMDTVPGLDSLPVLTLPSRLHALATPSIWLTLLVTLVILSSVRAALLFLRRPSPAVRKGGVSFIPGVGVVQVQQLDSKAPITTTASSSATSTVPSSGSSTTEKQQEEKKTVSWYWGLVKWDSLPLPSFPRARTGAPSSPSMSEAGRGRWGSPQQYQHISQGRRPGPAFETPLPALYQSEVPVSMAKMIMSRHTFRRPTSRPPPVRSTNAPQYQKRPSMV</sequence>